<proteinExistence type="predicted"/>
<dbReference type="EMBL" id="LLXX01000094">
    <property type="protein sequence ID" value="KRR07652.1"/>
    <property type="molecule type" value="Genomic_DNA"/>
</dbReference>
<dbReference type="RefSeq" id="WP_057850894.1">
    <property type="nucleotide sequence ID" value="NZ_LLXX01000094.1"/>
</dbReference>
<feature type="chain" id="PRO_5009797063" evidence="1">
    <location>
        <begin position="27"/>
        <end position="158"/>
    </location>
</feature>
<dbReference type="OrthoDB" id="8251155at2"/>
<dbReference type="Proteomes" id="UP000051913">
    <property type="component" value="Unassembled WGS sequence"/>
</dbReference>
<evidence type="ECO:0000313" key="3">
    <source>
        <dbReference type="Proteomes" id="UP000051913"/>
    </source>
</evidence>
<feature type="signal peptide" evidence="1">
    <location>
        <begin position="1"/>
        <end position="26"/>
    </location>
</feature>
<dbReference type="Pfam" id="PF06903">
    <property type="entry name" value="VirK"/>
    <property type="match status" value="1"/>
</dbReference>
<gene>
    <name evidence="2" type="ORF">CP49_36825</name>
</gene>
<reference evidence="2 3" key="1">
    <citation type="submission" date="2014-03" db="EMBL/GenBank/DDBJ databases">
        <title>Bradyrhizobium valentinum sp. nov., isolated from effective nodules of Lupinus mariae-josephae, a lupine endemic of basic-lime soils in Eastern Spain.</title>
        <authorList>
            <person name="Duran D."/>
            <person name="Rey L."/>
            <person name="Navarro A."/>
            <person name="Busquets A."/>
            <person name="Imperial J."/>
            <person name="Ruiz-Argueso T."/>
        </authorList>
    </citation>
    <scope>NUCLEOTIDE SEQUENCE [LARGE SCALE GENOMIC DNA]</scope>
    <source>
        <strain evidence="2 3">LmjM3</strain>
    </source>
</reference>
<keyword evidence="1" id="KW-0732">Signal</keyword>
<accession>A0A0R3LIR9</accession>
<evidence type="ECO:0000313" key="2">
    <source>
        <dbReference type="EMBL" id="KRR07652.1"/>
    </source>
</evidence>
<comment type="caution">
    <text evidence="2">The sequence shown here is derived from an EMBL/GenBank/DDBJ whole genome shotgun (WGS) entry which is preliminary data.</text>
</comment>
<name>A0A0R3LIR9_9BRAD</name>
<organism evidence="2 3">
    <name type="scientific">Bradyrhizobium valentinum</name>
    <dbReference type="NCBI Taxonomy" id="1518501"/>
    <lineage>
        <taxon>Bacteria</taxon>
        <taxon>Pseudomonadati</taxon>
        <taxon>Pseudomonadota</taxon>
        <taxon>Alphaproteobacteria</taxon>
        <taxon>Hyphomicrobiales</taxon>
        <taxon>Nitrobacteraceae</taxon>
        <taxon>Bradyrhizobium</taxon>
    </lineage>
</organism>
<evidence type="ECO:0000256" key="1">
    <source>
        <dbReference type="SAM" id="SignalP"/>
    </source>
</evidence>
<keyword evidence="3" id="KW-1185">Reference proteome</keyword>
<dbReference type="InterPro" id="IPR010694">
    <property type="entry name" value="Uncharacterised_VirK"/>
</dbReference>
<dbReference type="AlphaFoldDB" id="A0A0R3LIR9"/>
<protein>
    <submittedName>
        <fullName evidence="2">VirK protein</fullName>
    </submittedName>
</protein>
<sequence>MKFSGRRLSILLSLLSAVSVSTIAKADEPSPKYAQVLSALQAGKNVKFILDLNRCTTVDGGKPGPATQAGLVISAFRVTAQNGISFANAHQTVDSSGHPVTEYIRHSLSREGKLTVRASKLTAGTTEVLNQGEFICELPDGAKFVWDTAQGHGAASLP</sequence>